<organism evidence="2 3">
    <name type="scientific">Anthostomella pinea</name>
    <dbReference type="NCBI Taxonomy" id="933095"/>
    <lineage>
        <taxon>Eukaryota</taxon>
        <taxon>Fungi</taxon>
        <taxon>Dikarya</taxon>
        <taxon>Ascomycota</taxon>
        <taxon>Pezizomycotina</taxon>
        <taxon>Sordariomycetes</taxon>
        <taxon>Xylariomycetidae</taxon>
        <taxon>Xylariales</taxon>
        <taxon>Xylariaceae</taxon>
        <taxon>Anthostomella</taxon>
    </lineage>
</organism>
<proteinExistence type="predicted"/>
<gene>
    <name evidence="2" type="ORF">KHLLAP_LOCUS3958</name>
</gene>
<evidence type="ECO:0000313" key="2">
    <source>
        <dbReference type="EMBL" id="CAJ2503490.1"/>
    </source>
</evidence>
<reference evidence="2" key="1">
    <citation type="submission" date="2023-10" db="EMBL/GenBank/DDBJ databases">
        <authorList>
            <person name="Hackl T."/>
        </authorList>
    </citation>
    <scope>NUCLEOTIDE SEQUENCE</scope>
</reference>
<feature type="transmembrane region" description="Helical" evidence="1">
    <location>
        <begin position="129"/>
        <end position="155"/>
    </location>
</feature>
<evidence type="ECO:0000313" key="3">
    <source>
        <dbReference type="Proteomes" id="UP001295740"/>
    </source>
</evidence>
<comment type="caution">
    <text evidence="2">The sequence shown here is derived from an EMBL/GenBank/DDBJ whole genome shotgun (WGS) entry which is preliminary data.</text>
</comment>
<dbReference type="AlphaFoldDB" id="A0AAI8VEN7"/>
<sequence length="199" mass="20278">MLLATIAAAAMGDYADNPVFTGVASLNHESDHDANDFGAVLGDRGTGDDRDASALSRDARLVITLPTMPVSTREARGMHSNASVATGKATIAKGSSVPLLAGGSAVSACENEGDSDLCKGSYGGLSPAALAGIVIGCILGTALLGTAIALFVVIYRRSRVGRGVEQEQNRATTLRQLIGGRNTRGADLEAGQGIELTHV</sequence>
<keyword evidence="3" id="KW-1185">Reference proteome</keyword>
<protein>
    <submittedName>
        <fullName evidence="2">Uu.00g108840.m01.CDS01</fullName>
    </submittedName>
</protein>
<keyword evidence="1" id="KW-1133">Transmembrane helix</keyword>
<evidence type="ECO:0000256" key="1">
    <source>
        <dbReference type="SAM" id="Phobius"/>
    </source>
</evidence>
<keyword evidence="1" id="KW-0472">Membrane</keyword>
<accession>A0AAI8VEN7</accession>
<dbReference type="EMBL" id="CAUWAG010000006">
    <property type="protein sequence ID" value="CAJ2503490.1"/>
    <property type="molecule type" value="Genomic_DNA"/>
</dbReference>
<name>A0AAI8VEN7_9PEZI</name>
<keyword evidence="1" id="KW-0812">Transmembrane</keyword>
<dbReference type="Proteomes" id="UP001295740">
    <property type="component" value="Unassembled WGS sequence"/>
</dbReference>